<organism evidence="2 3">
    <name type="scientific">Letharia lupina</name>
    <dbReference type="NCBI Taxonomy" id="560253"/>
    <lineage>
        <taxon>Eukaryota</taxon>
        <taxon>Fungi</taxon>
        <taxon>Dikarya</taxon>
        <taxon>Ascomycota</taxon>
        <taxon>Pezizomycotina</taxon>
        <taxon>Lecanoromycetes</taxon>
        <taxon>OSLEUM clade</taxon>
        <taxon>Lecanoromycetidae</taxon>
        <taxon>Lecanorales</taxon>
        <taxon>Lecanorineae</taxon>
        <taxon>Parmeliaceae</taxon>
        <taxon>Letharia</taxon>
    </lineage>
</organism>
<evidence type="ECO:0000313" key="2">
    <source>
        <dbReference type="EMBL" id="KAF6222160.1"/>
    </source>
</evidence>
<comment type="caution">
    <text evidence="2">The sequence shown here is derived from an EMBL/GenBank/DDBJ whole genome shotgun (WGS) entry which is preliminary data.</text>
</comment>
<feature type="region of interest" description="Disordered" evidence="1">
    <location>
        <begin position="426"/>
        <end position="502"/>
    </location>
</feature>
<dbReference type="RefSeq" id="XP_037151595.1">
    <property type="nucleotide sequence ID" value="XM_037292176.1"/>
</dbReference>
<proteinExistence type="predicted"/>
<name>A0A8H6CF00_9LECA</name>
<dbReference type="EMBL" id="JACCJB010000012">
    <property type="protein sequence ID" value="KAF6222160.1"/>
    <property type="molecule type" value="Genomic_DNA"/>
</dbReference>
<dbReference type="GeneID" id="59329662"/>
<accession>A0A8H6CF00</accession>
<dbReference type="AlphaFoldDB" id="A0A8H6CF00"/>
<feature type="compositionally biased region" description="Polar residues" evidence="1">
    <location>
        <begin position="164"/>
        <end position="185"/>
    </location>
</feature>
<reference evidence="2 3" key="1">
    <citation type="journal article" date="2020" name="Genomics">
        <title>Complete, high-quality genomes from long-read metagenomic sequencing of two wolf lichen thalli reveals enigmatic genome architecture.</title>
        <authorList>
            <person name="McKenzie S.K."/>
            <person name="Walston R.F."/>
            <person name="Allen J.L."/>
        </authorList>
    </citation>
    <scope>NUCLEOTIDE SEQUENCE [LARGE SCALE GENOMIC DNA]</scope>
    <source>
        <strain evidence="2">WasteWater1</strain>
    </source>
</reference>
<feature type="compositionally biased region" description="Pro residues" evidence="1">
    <location>
        <begin position="42"/>
        <end position="56"/>
    </location>
</feature>
<protein>
    <submittedName>
        <fullName evidence="2">Uncharacterized protein</fullName>
    </submittedName>
</protein>
<keyword evidence="3" id="KW-1185">Reference proteome</keyword>
<evidence type="ECO:0000313" key="3">
    <source>
        <dbReference type="Proteomes" id="UP000593566"/>
    </source>
</evidence>
<feature type="region of interest" description="Disordered" evidence="1">
    <location>
        <begin position="164"/>
        <end position="193"/>
    </location>
</feature>
<feature type="region of interest" description="Disordered" evidence="1">
    <location>
        <begin position="1"/>
        <end position="56"/>
    </location>
</feature>
<feature type="compositionally biased region" description="Basic residues" evidence="1">
    <location>
        <begin position="479"/>
        <end position="493"/>
    </location>
</feature>
<evidence type="ECO:0000256" key="1">
    <source>
        <dbReference type="SAM" id="MobiDB-lite"/>
    </source>
</evidence>
<sequence length="502" mass="54099">MAASPPDGDFVYPDPSLFGINMPPPPHSHPYPLTLSSGPNPHAAPAPAPAPIAGPIPAPRLSARGLQPFPALFPGLQAPIELTNVADIAFWDKQLLLSFDHSRIGLRNGQQGIRKHSSVSRRCRARIQLRKLWQSAGGEPYVKRRVFEDNPDLHITREFHHGSYTKTNISTTTGGPPSRSDSTGSARVDPESYDDLAETSQFYSRDQRVEDNVHLATIGFEPVNKSDEALFLWKSYLGAHNLASVNTVGTGLPDALRHRGGARQAVVFLAARALGRTVTVGPPAVTATVGVPQAAGGPPFTTAGGLAESATVGLGGAGPSTAVFRAAPSGPHETPRRENHRTLMTRQVEDAIISAALNNDETLLLALHYHRENLPDRSRESDRTAITRLAVQFLDFARPRASASEALIELARARWDVDAALDSWGSNNGDGVENYDGADDQNNEGQPPKKKQRLHDTDAADEGEEEEEEEEEEEGNGKGKGKGKSKLKGKQKGKGKEKEANE</sequence>
<feature type="compositionally biased region" description="Acidic residues" evidence="1">
    <location>
        <begin position="459"/>
        <end position="474"/>
    </location>
</feature>
<dbReference type="Proteomes" id="UP000593566">
    <property type="component" value="Unassembled WGS sequence"/>
</dbReference>
<gene>
    <name evidence="2" type="ORF">HO133_001246</name>
</gene>